<dbReference type="Proteomes" id="UP000436088">
    <property type="component" value="Unassembled WGS sequence"/>
</dbReference>
<evidence type="ECO:0000313" key="2">
    <source>
        <dbReference type="EMBL" id="KAE8734284.1"/>
    </source>
</evidence>
<comment type="caution">
    <text evidence="2">The sequence shown here is derived from an EMBL/GenBank/DDBJ whole genome shotgun (WGS) entry which is preliminary data.</text>
</comment>
<dbReference type="EMBL" id="VEPZ02000072">
    <property type="protein sequence ID" value="KAE8734284.1"/>
    <property type="molecule type" value="Genomic_DNA"/>
</dbReference>
<sequence length="733" mass="84026">MGDISLLNYVPELVLRSLFLFCSLEFKSIFTKLLQNNKLSGPIPDEIGKLPELQTLDLSGNQRLSNSNLTGPIPGTIANLTGLSFLDVSFNNLSGPTPKILAKGYSRRLQVPQLVTTTTPPPLIEGSRRNKENRTPHPMEKRLMHKERELNEPNPAISDIQGTSDSSQFEKSSTIIIRINKLSGDPKEMELYKKLLEAREVAPHYVKPWQPLYPNWYDVNVHCEYHAGIQGHSIENYTSFKHRVQNLLDYGILEFKVKKRPSLVTDYPTRLISNVFKEKIHDIAVNDLGRCQAKNQILNLSIANMEASYQHHKHEVDAELEVTRVRNNQLMRMLQELTHKKEKKDNFMKEDMIQSSHLAHKLIDLASFARELGQMDNSTLEHEWKLTWLLREIEKLGVKAIPHVLAPQAAGKEKIEGKGNQSHQTDTSRVIIYPRASNLDIGISLVNFEQFEDEFKWLNEAIKDMKVVNASHKELEARELSLIKTWVNLADTFLGQYRYVKSLAPKLKDLQMIRMKANERFQEYALRWRGVAAQVQPPMIEEEISYMFHDSFPSPFYELMLASSRDGFKYLVTSGELIENTIREGNLKVTSKSPPDQKEKADDVNECHIQNPCNCKRKGVISHSNRPKKVLRSKNTLKVFQTSISEMYPHLIKSHYIALRPTKVPPNSSTHNYDEYSVCDFHLGAVGHSIGNCRPLLKEIEMVIDKEVLTREMIKKWGANENKDSGPIIHPIF</sequence>
<proteinExistence type="predicted"/>
<feature type="region of interest" description="Disordered" evidence="1">
    <location>
        <begin position="117"/>
        <end position="137"/>
    </location>
</feature>
<feature type="compositionally biased region" description="Basic and acidic residues" evidence="1">
    <location>
        <begin position="126"/>
        <end position="137"/>
    </location>
</feature>
<dbReference type="SUPFAM" id="SSF52058">
    <property type="entry name" value="L domain-like"/>
    <property type="match status" value="1"/>
</dbReference>
<dbReference type="Gene3D" id="3.80.10.10">
    <property type="entry name" value="Ribonuclease Inhibitor"/>
    <property type="match status" value="1"/>
</dbReference>
<reference evidence="2" key="1">
    <citation type="submission" date="2019-09" db="EMBL/GenBank/DDBJ databases">
        <title>Draft genome information of white flower Hibiscus syriacus.</title>
        <authorList>
            <person name="Kim Y.-M."/>
        </authorList>
    </citation>
    <scope>NUCLEOTIDE SEQUENCE [LARGE SCALE GENOMIC DNA]</scope>
    <source>
        <strain evidence="2">YM2019G1</strain>
    </source>
</reference>
<dbReference type="InterPro" id="IPR032675">
    <property type="entry name" value="LRR_dom_sf"/>
</dbReference>
<evidence type="ECO:0000313" key="3">
    <source>
        <dbReference type="Proteomes" id="UP000436088"/>
    </source>
</evidence>
<name>A0A6A3D0Y2_HIBSY</name>
<dbReference type="PANTHER" id="PTHR32108">
    <property type="entry name" value="DNA-DIRECTED RNA POLYMERASE SUBUNIT ALPHA"/>
    <property type="match status" value="1"/>
</dbReference>
<dbReference type="PANTHER" id="PTHR32108:SF9">
    <property type="entry name" value="REVERSE TRANSCRIPTASE RNASE H-LIKE DOMAIN-CONTAINING PROTEIN"/>
    <property type="match status" value="1"/>
</dbReference>
<protein>
    <submittedName>
        <fullName evidence="2">Uncharacterized protein</fullName>
    </submittedName>
</protein>
<evidence type="ECO:0000256" key="1">
    <source>
        <dbReference type="SAM" id="MobiDB-lite"/>
    </source>
</evidence>
<organism evidence="2 3">
    <name type="scientific">Hibiscus syriacus</name>
    <name type="common">Rose of Sharon</name>
    <dbReference type="NCBI Taxonomy" id="106335"/>
    <lineage>
        <taxon>Eukaryota</taxon>
        <taxon>Viridiplantae</taxon>
        <taxon>Streptophyta</taxon>
        <taxon>Embryophyta</taxon>
        <taxon>Tracheophyta</taxon>
        <taxon>Spermatophyta</taxon>
        <taxon>Magnoliopsida</taxon>
        <taxon>eudicotyledons</taxon>
        <taxon>Gunneridae</taxon>
        <taxon>Pentapetalae</taxon>
        <taxon>rosids</taxon>
        <taxon>malvids</taxon>
        <taxon>Malvales</taxon>
        <taxon>Malvaceae</taxon>
        <taxon>Malvoideae</taxon>
        <taxon>Hibiscus</taxon>
    </lineage>
</organism>
<dbReference type="AlphaFoldDB" id="A0A6A3D0Y2"/>
<keyword evidence="3" id="KW-1185">Reference proteome</keyword>
<accession>A0A6A3D0Y2</accession>
<gene>
    <name evidence="2" type="ORF">F3Y22_tig00000773pilonHSYRG00050</name>
</gene>